<evidence type="ECO:0000313" key="2">
    <source>
        <dbReference type="Proteomes" id="UP000287651"/>
    </source>
</evidence>
<organism evidence="1 2">
    <name type="scientific">Ensete ventricosum</name>
    <name type="common">Abyssinian banana</name>
    <name type="synonym">Musa ensete</name>
    <dbReference type="NCBI Taxonomy" id="4639"/>
    <lineage>
        <taxon>Eukaryota</taxon>
        <taxon>Viridiplantae</taxon>
        <taxon>Streptophyta</taxon>
        <taxon>Embryophyta</taxon>
        <taxon>Tracheophyta</taxon>
        <taxon>Spermatophyta</taxon>
        <taxon>Magnoliopsida</taxon>
        <taxon>Liliopsida</taxon>
        <taxon>Zingiberales</taxon>
        <taxon>Musaceae</taxon>
        <taxon>Ensete</taxon>
    </lineage>
</organism>
<comment type="caution">
    <text evidence="1">The sequence shown here is derived from an EMBL/GenBank/DDBJ whole genome shotgun (WGS) entry which is preliminary data.</text>
</comment>
<dbReference type="EMBL" id="AMZH03011065">
    <property type="protein sequence ID" value="RRT53581.1"/>
    <property type="molecule type" value="Genomic_DNA"/>
</dbReference>
<name>A0A426YPD5_ENSVE</name>
<dbReference type="AlphaFoldDB" id="A0A426YPD5"/>
<accession>A0A426YPD5</accession>
<dbReference type="Proteomes" id="UP000287651">
    <property type="component" value="Unassembled WGS sequence"/>
</dbReference>
<proteinExistence type="predicted"/>
<reference evidence="1 2" key="1">
    <citation type="journal article" date="2014" name="Agronomy (Basel)">
        <title>A Draft Genome Sequence for Ensete ventricosum, the Drought-Tolerant Tree Against Hunger.</title>
        <authorList>
            <person name="Harrison J."/>
            <person name="Moore K.A."/>
            <person name="Paszkiewicz K."/>
            <person name="Jones T."/>
            <person name="Grant M."/>
            <person name="Ambacheew D."/>
            <person name="Muzemil S."/>
            <person name="Studholme D.J."/>
        </authorList>
    </citation>
    <scope>NUCLEOTIDE SEQUENCE [LARGE SCALE GENOMIC DNA]</scope>
</reference>
<protein>
    <submittedName>
        <fullName evidence="1">Uncharacterized protein</fullName>
    </submittedName>
</protein>
<gene>
    <name evidence="1" type="ORF">B296_00022034</name>
</gene>
<evidence type="ECO:0000313" key="1">
    <source>
        <dbReference type="EMBL" id="RRT53581.1"/>
    </source>
</evidence>
<sequence length="129" mass="14023">MHRADAVGNSPGVRRELVKGIKSLTGWHKGVYQKKTETHWKIVRGRLTVIEEMELQPDDEPRSSLSIGLGFGRCSGISSKFARRFVEGIGKLAGNMSGDCQKKTIGLTVRMLEAVGLAGVLSSPRISSD</sequence>